<protein>
    <submittedName>
        <fullName evidence="3">Glycosyltransferase family 2 protein</fullName>
    </submittedName>
</protein>
<gene>
    <name evidence="3" type="ORF">FR698_01930</name>
</gene>
<dbReference type="EMBL" id="VPFL01000002">
    <property type="protein sequence ID" value="TXF13320.1"/>
    <property type="molecule type" value="Genomic_DNA"/>
</dbReference>
<keyword evidence="4" id="KW-1185">Reference proteome</keyword>
<name>A0A5C7EL00_9PROT</name>
<dbReference type="SUPFAM" id="SSF53448">
    <property type="entry name" value="Nucleotide-diphospho-sugar transferases"/>
    <property type="match status" value="1"/>
</dbReference>
<accession>A0A5C7EL00</accession>
<dbReference type="InterPro" id="IPR001173">
    <property type="entry name" value="Glyco_trans_2-like"/>
</dbReference>
<evidence type="ECO:0000313" key="3">
    <source>
        <dbReference type="EMBL" id="TXF13320.1"/>
    </source>
</evidence>
<dbReference type="GO" id="GO:0016740">
    <property type="term" value="F:transferase activity"/>
    <property type="evidence" value="ECO:0007669"/>
    <property type="project" value="UniProtKB-KW"/>
</dbReference>
<dbReference type="OrthoDB" id="5294601at2"/>
<sequence length="258" mass="29004">MVSLAPATLTLSVIVITKNAQETLERCLASVAWADEIVVLDSGSGDATVEIARRFTDKVEVSPDWPGFGPQKNRALARATGDWVLSLDADEWVPEDLRQEIERALQAPGDRVAFRIPRLSSFCGRYMRHSGWWPDYVTRLFKRGSARFSEDLVHERLLCDGPVGTLKQPLRHEAIQNLEEMLEKMNAYSTAGALMAHQRGRRAGLATAVGHGLWTFIRTYFLRAGFLDGKEGFMLAVCNAEGAYYRYVKLMLRTDKPR</sequence>
<dbReference type="AlphaFoldDB" id="A0A5C7EL00"/>
<dbReference type="PANTHER" id="PTHR43630:SF2">
    <property type="entry name" value="GLYCOSYLTRANSFERASE"/>
    <property type="match status" value="1"/>
</dbReference>
<reference evidence="3 4" key="1">
    <citation type="submission" date="2019-08" db="EMBL/GenBank/DDBJ databases">
        <title>Pelomicrobium methylotrophicum gen. nov., sp. nov. a moderately thermophilic, facultatively anaerobic, lithoautotrophic and methylotrophic bacterium isolated from a terrestrial mud volcano.</title>
        <authorList>
            <person name="Slobodkina G.B."/>
            <person name="Merkel A.Y."/>
            <person name="Slobodkin A.I."/>
        </authorList>
    </citation>
    <scope>NUCLEOTIDE SEQUENCE [LARGE SCALE GENOMIC DNA]</scope>
    <source>
        <strain evidence="3 4">SM250</strain>
    </source>
</reference>
<evidence type="ECO:0000259" key="2">
    <source>
        <dbReference type="Pfam" id="PF00535"/>
    </source>
</evidence>
<feature type="domain" description="Glycosyltransferase 2-like" evidence="2">
    <location>
        <begin position="12"/>
        <end position="136"/>
    </location>
</feature>
<proteinExistence type="inferred from homology"/>
<dbReference type="CDD" id="cd02511">
    <property type="entry name" value="Beta4Glucosyltransferase"/>
    <property type="match status" value="1"/>
</dbReference>
<dbReference type="Proteomes" id="UP000321201">
    <property type="component" value="Unassembled WGS sequence"/>
</dbReference>
<dbReference type="Gene3D" id="3.90.550.10">
    <property type="entry name" value="Spore Coat Polysaccharide Biosynthesis Protein SpsA, Chain A"/>
    <property type="match status" value="1"/>
</dbReference>
<dbReference type="InParanoid" id="A0A5C7EL00"/>
<comment type="caution">
    <text evidence="3">The sequence shown here is derived from an EMBL/GenBank/DDBJ whole genome shotgun (WGS) entry which is preliminary data.</text>
</comment>
<evidence type="ECO:0000313" key="4">
    <source>
        <dbReference type="Proteomes" id="UP000321201"/>
    </source>
</evidence>
<keyword evidence="3" id="KW-0808">Transferase</keyword>
<evidence type="ECO:0000256" key="1">
    <source>
        <dbReference type="ARBA" id="ARBA00038494"/>
    </source>
</evidence>
<comment type="similarity">
    <text evidence="1">Belongs to the glycosyltransferase 2 family. WaaE/KdtX subfamily.</text>
</comment>
<organism evidence="3 4">
    <name type="scientific">Pelomicrobium methylotrophicum</name>
    <dbReference type="NCBI Taxonomy" id="2602750"/>
    <lineage>
        <taxon>Bacteria</taxon>
        <taxon>Pseudomonadati</taxon>
        <taxon>Pseudomonadota</taxon>
        <taxon>Hydrogenophilia</taxon>
        <taxon>Hydrogenophilia incertae sedis</taxon>
        <taxon>Pelomicrobium</taxon>
    </lineage>
</organism>
<dbReference type="Pfam" id="PF00535">
    <property type="entry name" value="Glycos_transf_2"/>
    <property type="match status" value="1"/>
</dbReference>
<dbReference type="InterPro" id="IPR029044">
    <property type="entry name" value="Nucleotide-diphossugar_trans"/>
</dbReference>
<dbReference type="PANTHER" id="PTHR43630">
    <property type="entry name" value="POLY-BETA-1,6-N-ACETYL-D-GLUCOSAMINE SYNTHASE"/>
    <property type="match status" value="1"/>
</dbReference>